<protein>
    <submittedName>
        <fullName evidence="2">Sugar phosphate isomerase/epimerase</fullName>
    </submittedName>
</protein>
<reference evidence="2" key="2">
    <citation type="submission" date="2021-04" db="EMBL/GenBank/DDBJ databases">
        <authorList>
            <person name="Gilroy R."/>
        </authorList>
    </citation>
    <scope>NUCLEOTIDE SEQUENCE</scope>
    <source>
        <strain evidence="2">CHK192-19661</strain>
    </source>
</reference>
<dbReference type="GO" id="GO:0016853">
    <property type="term" value="F:isomerase activity"/>
    <property type="evidence" value="ECO:0007669"/>
    <property type="project" value="UniProtKB-KW"/>
</dbReference>
<dbReference type="EMBL" id="DXCF01000034">
    <property type="protein sequence ID" value="HIZ10214.1"/>
    <property type="molecule type" value="Genomic_DNA"/>
</dbReference>
<dbReference type="PANTHER" id="PTHR12110">
    <property type="entry name" value="HYDROXYPYRUVATE ISOMERASE"/>
    <property type="match status" value="1"/>
</dbReference>
<proteinExistence type="predicted"/>
<organism evidence="2 3">
    <name type="scientific">Candidatus Borkfalkia avicola</name>
    <dbReference type="NCBI Taxonomy" id="2838503"/>
    <lineage>
        <taxon>Bacteria</taxon>
        <taxon>Bacillati</taxon>
        <taxon>Bacillota</taxon>
        <taxon>Clostridia</taxon>
        <taxon>Christensenellales</taxon>
        <taxon>Christensenellaceae</taxon>
        <taxon>Candidatus Borkfalkia</taxon>
    </lineage>
</organism>
<comment type="caution">
    <text evidence="2">The sequence shown here is derived from an EMBL/GenBank/DDBJ whole genome shotgun (WGS) entry which is preliminary data.</text>
</comment>
<reference evidence="2" key="1">
    <citation type="journal article" date="2021" name="PeerJ">
        <title>Extensive microbial diversity within the chicken gut microbiome revealed by metagenomics and culture.</title>
        <authorList>
            <person name="Gilroy R."/>
            <person name="Ravi A."/>
            <person name="Getino M."/>
            <person name="Pursley I."/>
            <person name="Horton D.L."/>
            <person name="Alikhan N.F."/>
            <person name="Baker D."/>
            <person name="Gharbi K."/>
            <person name="Hall N."/>
            <person name="Watson M."/>
            <person name="Adriaenssens E.M."/>
            <person name="Foster-Nyarko E."/>
            <person name="Jarju S."/>
            <person name="Secka A."/>
            <person name="Antonio M."/>
            <person name="Oren A."/>
            <person name="Chaudhuri R.R."/>
            <person name="La Ragione R."/>
            <person name="Hildebrand F."/>
            <person name="Pallen M.J."/>
        </authorList>
    </citation>
    <scope>NUCLEOTIDE SEQUENCE</scope>
    <source>
        <strain evidence="2">CHK192-19661</strain>
    </source>
</reference>
<evidence type="ECO:0000259" key="1">
    <source>
        <dbReference type="Pfam" id="PF01261"/>
    </source>
</evidence>
<dbReference type="Pfam" id="PF01261">
    <property type="entry name" value="AP_endonuc_2"/>
    <property type="match status" value="1"/>
</dbReference>
<dbReference type="Gene3D" id="3.20.20.150">
    <property type="entry name" value="Divalent-metal-dependent TIM barrel enzymes"/>
    <property type="match status" value="1"/>
</dbReference>
<evidence type="ECO:0000313" key="3">
    <source>
        <dbReference type="Proteomes" id="UP000824025"/>
    </source>
</evidence>
<dbReference type="PANTHER" id="PTHR12110:SF53">
    <property type="entry name" value="BLR5974 PROTEIN"/>
    <property type="match status" value="1"/>
</dbReference>
<keyword evidence="2" id="KW-0413">Isomerase</keyword>
<feature type="domain" description="Xylose isomerase-like TIM barrel" evidence="1">
    <location>
        <begin position="21"/>
        <end position="229"/>
    </location>
</feature>
<gene>
    <name evidence="2" type="ORF">H9726_06970</name>
</gene>
<accession>A0A9D2D7Z6</accession>
<sequence length="269" mass="30285">MVCLGQNFRFGFYDVPPRERLRAIRAAGFDAVMFWWGNEFDATDGDKHERMRAALGLGLKVNTLHFPSTHADYLWREELCEGYADLIIEALEDCARYGAGNLVLHTTRALITPPYNDAGLNALGRAVAAAERLGVNIAAENTRFPAYNGYIYKNIPSGRLTLCYDTGHEHCYTKEKNILDLFGDRLTTTHIHDNDGSSDQHHLMGEGNIDFAPVFGRLARLGVKYYNLESYCNETSRYYGKLTMAEFLSLSFRTLIAKLDHARAASQRG</sequence>
<dbReference type="AlphaFoldDB" id="A0A9D2D7Z6"/>
<dbReference type="SUPFAM" id="SSF51658">
    <property type="entry name" value="Xylose isomerase-like"/>
    <property type="match status" value="1"/>
</dbReference>
<dbReference type="Proteomes" id="UP000824025">
    <property type="component" value="Unassembled WGS sequence"/>
</dbReference>
<dbReference type="InterPro" id="IPR036237">
    <property type="entry name" value="Xyl_isomerase-like_sf"/>
</dbReference>
<name>A0A9D2D7Z6_9FIRM</name>
<dbReference type="InterPro" id="IPR050312">
    <property type="entry name" value="IolE/XylAMocC-like"/>
</dbReference>
<evidence type="ECO:0000313" key="2">
    <source>
        <dbReference type="EMBL" id="HIZ10214.1"/>
    </source>
</evidence>
<dbReference type="InterPro" id="IPR013022">
    <property type="entry name" value="Xyl_isomerase-like_TIM-brl"/>
</dbReference>